<keyword evidence="1" id="KW-1133">Transmembrane helix</keyword>
<evidence type="ECO:0000313" key="2">
    <source>
        <dbReference type="EMBL" id="QKN23267.1"/>
    </source>
</evidence>
<reference evidence="4 5" key="1">
    <citation type="submission" date="2019-11" db="EMBL/GenBank/DDBJ databases">
        <authorList>
            <person name="Ren C."/>
            <person name="Wang H."/>
            <person name="Xu Y."/>
        </authorList>
    </citation>
    <scope>NUCLEOTIDE SEQUENCE [LARGE SCALE GENOMIC DNA]</scope>
    <source>
        <strain evidence="5">JNU-WLY1368</strain>
        <strain evidence="2 4">LBM 19010</strain>
    </source>
</reference>
<dbReference type="KEGG" id="clf:GJQ69_01445"/>
<keyword evidence="1" id="KW-0472">Membrane</keyword>
<evidence type="ECO:0000313" key="4">
    <source>
        <dbReference type="Proteomes" id="UP000501316"/>
    </source>
</evidence>
<proteinExistence type="predicted"/>
<dbReference type="AlphaFoldDB" id="A0A859DMP3"/>
<dbReference type="RefSeq" id="WP_086036577.1">
    <property type="nucleotide sequence ID" value="NZ_CP046051.1"/>
</dbReference>
<organism evidence="2 4">
    <name type="scientific">Caproicibacterium lactatifermentans</name>
    <dbReference type="NCBI Taxonomy" id="2666138"/>
    <lineage>
        <taxon>Bacteria</taxon>
        <taxon>Bacillati</taxon>
        <taxon>Bacillota</taxon>
        <taxon>Clostridia</taxon>
        <taxon>Eubacteriales</taxon>
        <taxon>Oscillospiraceae</taxon>
        <taxon>Caproicibacterium</taxon>
    </lineage>
</organism>
<dbReference type="EMBL" id="CP046051">
    <property type="protein sequence ID" value="QKN23267.1"/>
    <property type="molecule type" value="Genomic_DNA"/>
</dbReference>
<dbReference type="Proteomes" id="UP000509623">
    <property type="component" value="Chromosome"/>
</dbReference>
<reference evidence="3" key="3">
    <citation type="journal article" date="2022" name="Int. J. Syst. Evol. Microbiol.">
        <title>Caproicibacterium lactatifermentans sp. nov., isolated from pit clay used for the production of Chinese strong aroma-type liquor.</title>
        <authorList>
            <person name="Wang H."/>
            <person name="Gu Y."/>
            <person name="Zhao D."/>
            <person name="Qiao Z."/>
            <person name="Zheng J."/>
            <person name="Gao J."/>
            <person name="Ren C."/>
            <person name="Xu Y."/>
        </authorList>
    </citation>
    <scope>NUCLEOTIDE SEQUENCE</scope>
    <source>
        <strain evidence="3">JNU-WLY1368</strain>
    </source>
</reference>
<keyword evidence="1" id="KW-0812">Transmembrane</keyword>
<dbReference type="EMBL" id="CP046161">
    <property type="protein sequence ID" value="QKO30051.1"/>
    <property type="molecule type" value="Genomic_DNA"/>
</dbReference>
<evidence type="ECO:0000313" key="3">
    <source>
        <dbReference type="EMBL" id="QKO30051.1"/>
    </source>
</evidence>
<evidence type="ECO:0000256" key="1">
    <source>
        <dbReference type="SAM" id="Phobius"/>
    </source>
</evidence>
<accession>A0A859DMP3</accession>
<protein>
    <submittedName>
        <fullName evidence="2">Uncharacterized protein</fullName>
    </submittedName>
</protein>
<sequence length="338" mass="37117">MKRKLPWAAFIVTMGAALGLRLCQSSIGETWGTVSMVLCAVLLGGGAVCFFSALSEKTFVRFPAHSTLLGVICLAAGALLAGVSVVFQALNRTAKFAYGTGVCTLLAVFAGLVLFLQGSLFLAGGQNFFHRHPLLALLPSLWCCGELVLQFCVNAESAINMENILHTVSLIFLLFTLESMAQMVSGVRRVACGRLYAFGLPAVLATAVSVPSQAGMASFPPGLVWVLLVLAVFTLISLLTLRPMSLEELNEAEETDEEKPEIRPVIRKSGHIVLPKNRRPARRPVVASREDPRPMLQEELDARLERTLMQYLAQRYRPQCYFYPAHEKEEPFQESQEE</sequence>
<feature type="transmembrane region" description="Helical" evidence="1">
    <location>
        <begin position="66"/>
        <end position="90"/>
    </location>
</feature>
<feature type="transmembrane region" description="Helical" evidence="1">
    <location>
        <begin position="222"/>
        <end position="241"/>
    </location>
</feature>
<evidence type="ECO:0000313" key="5">
    <source>
        <dbReference type="Proteomes" id="UP000509623"/>
    </source>
</evidence>
<feature type="transmembrane region" description="Helical" evidence="1">
    <location>
        <begin position="96"/>
        <end position="122"/>
    </location>
</feature>
<feature type="transmembrane region" description="Helical" evidence="1">
    <location>
        <begin position="33"/>
        <end position="54"/>
    </location>
</feature>
<gene>
    <name evidence="2" type="ORF">GJQ69_01445</name>
    <name evidence="3" type="ORF">GKP14_02905</name>
</gene>
<reference evidence="3" key="2">
    <citation type="journal article" date="2021" name="Appl. Environ. Microbiol.">
        <title>Adaptability of a Caproate-Producing Bacterium Contributes to Its Dominance in an Anaerobic Fermentation System.</title>
        <authorList>
            <person name="Wang H."/>
            <person name="Gu Y."/>
            <person name="Zhou W."/>
            <person name="Zhao D."/>
            <person name="Qiao Z."/>
            <person name="Zheng J."/>
            <person name="Gao J."/>
            <person name="Chen X."/>
            <person name="Ren C."/>
            <person name="Xu Y."/>
        </authorList>
    </citation>
    <scope>NUCLEOTIDE SEQUENCE</scope>
    <source>
        <strain evidence="3">JNU-WLY1368</strain>
    </source>
</reference>
<feature type="transmembrane region" description="Helical" evidence="1">
    <location>
        <begin position="193"/>
        <end position="210"/>
    </location>
</feature>
<name>A0A859DMP3_9FIRM</name>
<dbReference type="Proteomes" id="UP000501316">
    <property type="component" value="Chromosome"/>
</dbReference>
<keyword evidence="5" id="KW-1185">Reference proteome</keyword>